<gene>
    <name evidence="7" type="ORF">E8L99_04765</name>
</gene>
<accession>A0A4D7QD54</accession>
<feature type="domain" description="EamA" evidence="6">
    <location>
        <begin position="8"/>
        <end position="138"/>
    </location>
</feature>
<feature type="transmembrane region" description="Helical" evidence="5">
    <location>
        <begin position="149"/>
        <end position="169"/>
    </location>
</feature>
<feature type="transmembrane region" description="Helical" evidence="5">
    <location>
        <begin position="7"/>
        <end position="27"/>
    </location>
</feature>
<evidence type="ECO:0000259" key="6">
    <source>
        <dbReference type="Pfam" id="PF00892"/>
    </source>
</evidence>
<dbReference type="KEGG" id="paqt:E8L99_04765"/>
<dbReference type="InterPro" id="IPR000620">
    <property type="entry name" value="EamA_dom"/>
</dbReference>
<protein>
    <submittedName>
        <fullName evidence="7">DMT family transporter</fullName>
    </submittedName>
</protein>
<dbReference type="Pfam" id="PF00892">
    <property type="entry name" value="EamA"/>
    <property type="match status" value="2"/>
</dbReference>
<keyword evidence="2 5" id="KW-0812">Transmembrane</keyword>
<dbReference type="AlphaFoldDB" id="A0A4D7QD54"/>
<feature type="transmembrane region" description="Helical" evidence="5">
    <location>
        <begin position="124"/>
        <end position="143"/>
    </location>
</feature>
<evidence type="ECO:0000256" key="2">
    <source>
        <dbReference type="ARBA" id="ARBA00022692"/>
    </source>
</evidence>
<evidence type="ECO:0000256" key="5">
    <source>
        <dbReference type="SAM" id="Phobius"/>
    </source>
</evidence>
<feature type="transmembrane region" description="Helical" evidence="5">
    <location>
        <begin position="181"/>
        <end position="202"/>
    </location>
</feature>
<dbReference type="InterPro" id="IPR037185">
    <property type="entry name" value="EmrE-like"/>
</dbReference>
<dbReference type="OrthoDB" id="9810556at2"/>
<keyword evidence="4 5" id="KW-0472">Membrane</keyword>
<dbReference type="PANTHER" id="PTHR32322:SF9">
    <property type="entry name" value="AMINO-ACID METABOLITE EFFLUX PUMP-RELATED"/>
    <property type="match status" value="1"/>
</dbReference>
<evidence type="ECO:0000313" key="7">
    <source>
        <dbReference type="EMBL" id="QCK85138.1"/>
    </source>
</evidence>
<keyword evidence="8" id="KW-1185">Reference proteome</keyword>
<dbReference type="InterPro" id="IPR050638">
    <property type="entry name" value="AA-Vitamin_Transporters"/>
</dbReference>
<feature type="transmembrane region" description="Helical" evidence="5">
    <location>
        <begin position="33"/>
        <end position="51"/>
    </location>
</feature>
<comment type="subcellular location">
    <subcellularLocation>
        <location evidence="1">Membrane</location>
        <topology evidence="1">Multi-pass membrane protein</topology>
    </subcellularLocation>
</comment>
<dbReference type="EMBL" id="CP039865">
    <property type="protein sequence ID" value="QCK85138.1"/>
    <property type="molecule type" value="Genomic_DNA"/>
</dbReference>
<feature type="transmembrane region" description="Helical" evidence="5">
    <location>
        <begin position="271"/>
        <end position="292"/>
    </location>
</feature>
<keyword evidence="3 5" id="KW-1133">Transmembrane helix</keyword>
<organism evidence="7 8">
    <name type="scientific">Phreatobacter aquaticus</name>
    <dbReference type="NCBI Taxonomy" id="2570229"/>
    <lineage>
        <taxon>Bacteria</taxon>
        <taxon>Pseudomonadati</taxon>
        <taxon>Pseudomonadota</taxon>
        <taxon>Alphaproteobacteria</taxon>
        <taxon>Hyphomicrobiales</taxon>
        <taxon>Phreatobacteraceae</taxon>
        <taxon>Phreatobacter</taxon>
    </lineage>
</organism>
<reference evidence="7 8" key="1">
    <citation type="submission" date="2019-04" db="EMBL/GenBank/DDBJ databases">
        <title>Phreatobacter aquaticus sp. nov.</title>
        <authorList>
            <person name="Choi A."/>
            <person name="Baek K."/>
        </authorList>
    </citation>
    <scope>NUCLEOTIDE SEQUENCE [LARGE SCALE GENOMIC DNA]</scope>
    <source>
        <strain evidence="7 8">NMCR1094</strain>
    </source>
</reference>
<dbReference type="PANTHER" id="PTHR32322">
    <property type="entry name" value="INNER MEMBRANE TRANSPORTER"/>
    <property type="match status" value="1"/>
</dbReference>
<evidence type="ECO:0000256" key="3">
    <source>
        <dbReference type="ARBA" id="ARBA00022989"/>
    </source>
</evidence>
<evidence type="ECO:0000256" key="1">
    <source>
        <dbReference type="ARBA" id="ARBA00004141"/>
    </source>
</evidence>
<feature type="transmembrane region" description="Helical" evidence="5">
    <location>
        <begin position="246"/>
        <end position="265"/>
    </location>
</feature>
<feature type="domain" description="EamA" evidence="6">
    <location>
        <begin position="151"/>
        <end position="286"/>
    </location>
</feature>
<feature type="transmembrane region" description="Helical" evidence="5">
    <location>
        <begin position="63"/>
        <end position="86"/>
    </location>
</feature>
<dbReference type="GO" id="GO:0016020">
    <property type="term" value="C:membrane"/>
    <property type="evidence" value="ECO:0007669"/>
    <property type="project" value="UniProtKB-SubCell"/>
</dbReference>
<proteinExistence type="predicted"/>
<sequence length="302" mass="32192">MSARDWGLLLLLSLLWGGTFFFVRVALDDLPPLTLVLLRVLIASIALLLVLKATGQALLFRRDIAAVMLGMAIVNNLIPFTLIFWAQTALPAGLTAILNATTPLFTVVVMHLCTTDEKATANKLAGVLLGFLGVVVLIGPAAAGALDTPVWALLACLGAALSYAFSALWGRRIKPLGLSPVFTAWAQLTWTTLLMAPLVMTTEHPWTLAMPGKAAIAAVLALAFLSTALGYILFFRILASAGPTNLMLVTFLIPVTAIFLGSVFLGERLAWTHIAGMVLIGIGLAAIDGRIWKRLTAERRPA</sequence>
<dbReference type="RefSeq" id="WP_137098472.1">
    <property type="nucleotide sequence ID" value="NZ_CP039865.1"/>
</dbReference>
<name>A0A4D7QD54_9HYPH</name>
<evidence type="ECO:0000313" key="8">
    <source>
        <dbReference type="Proteomes" id="UP000298588"/>
    </source>
</evidence>
<dbReference type="SUPFAM" id="SSF103481">
    <property type="entry name" value="Multidrug resistance efflux transporter EmrE"/>
    <property type="match status" value="2"/>
</dbReference>
<evidence type="ECO:0000256" key="4">
    <source>
        <dbReference type="ARBA" id="ARBA00023136"/>
    </source>
</evidence>
<feature type="transmembrane region" description="Helical" evidence="5">
    <location>
        <begin position="214"/>
        <end position="234"/>
    </location>
</feature>
<feature type="transmembrane region" description="Helical" evidence="5">
    <location>
        <begin position="92"/>
        <end position="112"/>
    </location>
</feature>
<dbReference type="Proteomes" id="UP000298588">
    <property type="component" value="Chromosome"/>
</dbReference>